<evidence type="ECO:0000313" key="7">
    <source>
        <dbReference type="EMBL" id="TDU25595.1"/>
    </source>
</evidence>
<dbReference type="Pfam" id="PF16912">
    <property type="entry name" value="Glu_dehyd_C"/>
    <property type="match status" value="1"/>
</dbReference>
<accession>A0A4R7NWJ4</accession>
<evidence type="ECO:0000256" key="2">
    <source>
        <dbReference type="ARBA" id="ARBA00022723"/>
    </source>
</evidence>
<evidence type="ECO:0000256" key="4">
    <source>
        <dbReference type="ARBA" id="ARBA00023002"/>
    </source>
</evidence>
<proteinExistence type="predicted"/>
<dbReference type="InterPro" id="IPR036291">
    <property type="entry name" value="NAD(P)-bd_dom_sf"/>
</dbReference>
<dbReference type="PANTHER" id="PTHR43189">
    <property type="entry name" value="ZINC-TYPE ALCOHOL DEHYDROGENASE-LIKE PROTEIN C1198.01-RELATED"/>
    <property type="match status" value="1"/>
</dbReference>
<dbReference type="InterPro" id="IPR031640">
    <property type="entry name" value="Glu_dehyd_C"/>
</dbReference>
<dbReference type="GO" id="GO:0016491">
    <property type="term" value="F:oxidoreductase activity"/>
    <property type="evidence" value="ECO:0007669"/>
    <property type="project" value="UniProtKB-KW"/>
</dbReference>
<gene>
    <name evidence="7" type="ORF">DFR24_4034</name>
</gene>
<dbReference type="AlphaFoldDB" id="A0A4R7NWJ4"/>
<dbReference type="Pfam" id="PF08240">
    <property type="entry name" value="ADH_N"/>
    <property type="match status" value="1"/>
</dbReference>
<reference evidence="7 8" key="1">
    <citation type="submission" date="2019-03" db="EMBL/GenBank/DDBJ databases">
        <title>Genomic Encyclopedia of Type Strains, Phase IV (KMG-IV): sequencing the most valuable type-strain genomes for metagenomic binning, comparative biology and taxonomic classification.</title>
        <authorList>
            <person name="Goeker M."/>
        </authorList>
    </citation>
    <scope>NUCLEOTIDE SEQUENCE [LARGE SCALE GENOMIC DNA]</scope>
    <source>
        <strain evidence="7 8">DSM 26377</strain>
    </source>
</reference>
<evidence type="ECO:0000259" key="5">
    <source>
        <dbReference type="Pfam" id="PF08240"/>
    </source>
</evidence>
<dbReference type="OrthoDB" id="9809185at2"/>
<keyword evidence="8" id="KW-1185">Reference proteome</keyword>
<keyword evidence="3" id="KW-0862">Zinc</keyword>
<dbReference type="Proteomes" id="UP000295341">
    <property type="component" value="Unassembled WGS sequence"/>
</dbReference>
<dbReference type="EMBL" id="SOBT01000011">
    <property type="protein sequence ID" value="TDU25595.1"/>
    <property type="molecule type" value="Genomic_DNA"/>
</dbReference>
<dbReference type="RefSeq" id="WP_133883206.1">
    <property type="nucleotide sequence ID" value="NZ_MWIN01000008.1"/>
</dbReference>
<dbReference type="GO" id="GO:0046872">
    <property type="term" value="F:metal ion binding"/>
    <property type="evidence" value="ECO:0007669"/>
    <property type="project" value="UniProtKB-KW"/>
</dbReference>
<evidence type="ECO:0000313" key="8">
    <source>
        <dbReference type="Proteomes" id="UP000295341"/>
    </source>
</evidence>
<dbReference type="Gene3D" id="3.40.50.720">
    <property type="entry name" value="NAD(P)-binding Rossmann-like Domain"/>
    <property type="match status" value="1"/>
</dbReference>
<dbReference type="InterPro" id="IPR013154">
    <property type="entry name" value="ADH-like_N"/>
</dbReference>
<comment type="caution">
    <text evidence="7">The sequence shown here is derived from an EMBL/GenBank/DDBJ whole genome shotgun (WGS) entry which is preliminary data.</text>
</comment>
<evidence type="ECO:0000256" key="3">
    <source>
        <dbReference type="ARBA" id="ARBA00022833"/>
    </source>
</evidence>
<dbReference type="SUPFAM" id="SSF50129">
    <property type="entry name" value="GroES-like"/>
    <property type="match status" value="1"/>
</dbReference>
<dbReference type="PANTHER" id="PTHR43189:SF2">
    <property type="entry name" value="GLUCOSE 1-DEHYDROGENASE"/>
    <property type="match status" value="1"/>
</dbReference>
<evidence type="ECO:0000256" key="1">
    <source>
        <dbReference type="ARBA" id="ARBA00001947"/>
    </source>
</evidence>
<organism evidence="7 8">
    <name type="scientific">Panacagrimonas perspica</name>
    <dbReference type="NCBI Taxonomy" id="381431"/>
    <lineage>
        <taxon>Bacteria</taxon>
        <taxon>Pseudomonadati</taxon>
        <taxon>Pseudomonadota</taxon>
        <taxon>Gammaproteobacteria</taxon>
        <taxon>Nevskiales</taxon>
        <taxon>Nevskiaceae</taxon>
        <taxon>Panacagrimonas</taxon>
    </lineage>
</organism>
<feature type="domain" description="Glucose dehydrogenase C-terminal" evidence="6">
    <location>
        <begin position="153"/>
        <end position="355"/>
    </location>
</feature>
<evidence type="ECO:0000259" key="6">
    <source>
        <dbReference type="Pfam" id="PF16912"/>
    </source>
</evidence>
<comment type="cofactor">
    <cofactor evidence="1">
        <name>Zn(2+)</name>
        <dbReference type="ChEBI" id="CHEBI:29105"/>
    </cofactor>
</comment>
<dbReference type="SUPFAM" id="SSF51735">
    <property type="entry name" value="NAD(P)-binding Rossmann-fold domains"/>
    <property type="match status" value="1"/>
</dbReference>
<dbReference type="Gene3D" id="3.90.180.10">
    <property type="entry name" value="Medium-chain alcohol dehydrogenases, catalytic domain"/>
    <property type="match status" value="1"/>
</dbReference>
<sequence length="359" mass="38430">MDISLFPTSRALTVVPGRRNSAKLEVLAGPTGNGVIVARTLAIGICGTDFEILSGTYGWAPPDVERLVIGHESIARVVEAPASSGLTAGDLIVGIVRRPDPVPCPCCAAGEWDMCRNGQYTERGIKELDGFAAEWIRVEPAFAVKVDATLGFLGVLLEPASVVAKAWDHVERIGGRARCWNPRTVLVTGAGPIGLLAALLGKQRGLDVHVFDRAEDGVKPALVRDLGGHYHSGNIRALRSLEPDIVIECTGAAPIVMDALEHTARAGIVCLAGVSSGGHRLSLDMGVLNRQIVLENDVVFGSVNANRSHYEMAASALASADRGWLNRIITRRVALEQWRDAFERRPGDVKVVLEFEAET</sequence>
<keyword evidence="2" id="KW-0479">Metal-binding</keyword>
<keyword evidence="4" id="KW-0560">Oxidoreductase</keyword>
<name>A0A4R7NWJ4_9GAMM</name>
<feature type="domain" description="Alcohol dehydrogenase-like N-terminal" evidence="5">
    <location>
        <begin position="35"/>
        <end position="146"/>
    </location>
</feature>
<dbReference type="InterPro" id="IPR011032">
    <property type="entry name" value="GroES-like_sf"/>
</dbReference>
<dbReference type="CDD" id="cd08230">
    <property type="entry name" value="glucose_DH"/>
    <property type="match status" value="1"/>
</dbReference>
<protein>
    <submittedName>
        <fullName evidence="7">Threonine dehydrogenase-like Zn-dependent dehydrogenase</fullName>
    </submittedName>
</protein>